<sequence length="76" mass="8133">MSEIDKASKSIEKENQLVTSVIENLSAIAQENAATTQQASASVDTQVQSIADISSASENLSQISMVLNEEVSKFML</sequence>
<organism evidence="1 2">
    <name type="scientific">Criibacterium bergeronii</name>
    <dbReference type="NCBI Taxonomy" id="1871336"/>
    <lineage>
        <taxon>Bacteria</taxon>
        <taxon>Bacillati</taxon>
        <taxon>Bacillota</taxon>
        <taxon>Clostridia</taxon>
        <taxon>Peptostreptococcales</taxon>
        <taxon>Filifactoraceae</taxon>
        <taxon>Criibacterium</taxon>
    </lineage>
</organism>
<evidence type="ECO:0008006" key="3">
    <source>
        <dbReference type="Google" id="ProtNLM"/>
    </source>
</evidence>
<comment type="caution">
    <text evidence="1">The sequence shown here is derived from an EMBL/GenBank/DDBJ whole genome shotgun (WGS) entry which is preliminary data.</text>
</comment>
<name>A0A371IPE2_9FIRM</name>
<dbReference type="RefSeq" id="WP_068911720.1">
    <property type="nucleotide sequence ID" value="NZ_MBEW02000001.1"/>
</dbReference>
<proteinExistence type="predicted"/>
<gene>
    <name evidence="1" type="ORF">BBG48_000965</name>
</gene>
<protein>
    <recommendedName>
        <fullName evidence="3">Methyl-accepting chemotaxis protein</fullName>
    </recommendedName>
</protein>
<dbReference type="SUPFAM" id="SSF58104">
    <property type="entry name" value="Methyl-accepting chemotaxis protein (MCP) signaling domain"/>
    <property type="match status" value="1"/>
</dbReference>
<evidence type="ECO:0000313" key="2">
    <source>
        <dbReference type="Proteomes" id="UP000093352"/>
    </source>
</evidence>
<evidence type="ECO:0000313" key="1">
    <source>
        <dbReference type="EMBL" id="RDY22316.1"/>
    </source>
</evidence>
<dbReference type="STRING" id="1871336.BBG48_01235"/>
<keyword evidence="2" id="KW-1185">Reference proteome</keyword>
<reference evidence="1 2" key="1">
    <citation type="journal article" date="2016" name="Genome Announc.">
        <title>Draft Genome Sequence of Criibacterium bergeronii gen. nov., sp. nov., Strain CCRI-22567T, Isolated from a Vaginal Sample from a Woman with Bacterial Vaginosis.</title>
        <authorList>
            <person name="Maheux A.F."/>
            <person name="Berube E."/>
            <person name="Boudreau D.K."/>
            <person name="Raymond F."/>
            <person name="Corbeil J."/>
            <person name="Roy P.H."/>
            <person name="Boissinot M."/>
            <person name="Omar R.F."/>
        </authorList>
    </citation>
    <scope>NUCLEOTIDE SEQUENCE [LARGE SCALE GENOMIC DNA]</scope>
    <source>
        <strain evidence="1 2">CCRI-22567</strain>
    </source>
</reference>
<dbReference type="AlphaFoldDB" id="A0A371IPE2"/>
<accession>A0A371IPE2</accession>
<dbReference type="Gene3D" id="1.10.287.950">
    <property type="entry name" value="Methyl-accepting chemotaxis protein"/>
    <property type="match status" value="1"/>
</dbReference>
<dbReference type="EMBL" id="MBEW02000001">
    <property type="protein sequence ID" value="RDY22316.1"/>
    <property type="molecule type" value="Genomic_DNA"/>
</dbReference>
<dbReference type="Proteomes" id="UP000093352">
    <property type="component" value="Unassembled WGS sequence"/>
</dbReference>